<comment type="caution">
    <text evidence="2">The sequence shown here is derived from an EMBL/GenBank/DDBJ whole genome shotgun (WGS) entry which is preliminary data.</text>
</comment>
<evidence type="ECO:0000313" key="3">
    <source>
        <dbReference type="Proteomes" id="UP000676386"/>
    </source>
</evidence>
<feature type="domain" description="MobA/VirD2-like nuclease" evidence="1">
    <location>
        <begin position="40"/>
        <end position="163"/>
    </location>
</feature>
<dbReference type="Proteomes" id="UP000676386">
    <property type="component" value="Unassembled WGS sequence"/>
</dbReference>
<accession>A0ABS5J7S0</accession>
<evidence type="ECO:0000313" key="2">
    <source>
        <dbReference type="EMBL" id="MBS0031244.1"/>
    </source>
</evidence>
<name>A0ABS5J7S0_9BACT</name>
<dbReference type="InterPro" id="IPR005094">
    <property type="entry name" value="Endonuclease_MobA/VirD2"/>
</dbReference>
<sequence length="345" mass="39751">MIGYVGTGSSFLGCIQYCLNDKKDFSEKQKADLSQKDGLKHQGRAKILSYNRCFGNPKELAQQFRDVAKLSRRVEKPVFHFSLRLAPGESLSRNQLEEIGHECAKEFGVADNQYICVLHKDTTEQHIHLVANRVGLDGKAASDSNSYKRMAALCRRLEKQYHLQEVLSPKPFLSPNERLLPRNDSRKDQLQRDIRQTLIEVNSFDQFGARMKELGYTVLKGRGIAFIDSKKVKIKGSEVGFPLYRIEKILNLKQTLNTSITRYNKCERARNSIIQKDPNASQRLFEMEVESSKNFSSTLAIEEIVNVLNELLKTEHYTSFLPYELTLEGYNRRRKREARKKGVHF</sequence>
<dbReference type="EMBL" id="JAGTXB010000021">
    <property type="protein sequence ID" value="MBS0031244.1"/>
    <property type="molecule type" value="Genomic_DNA"/>
</dbReference>
<proteinExistence type="predicted"/>
<protein>
    <submittedName>
        <fullName evidence="2">Relaxase/mobilization nuclease domain-containing protein</fullName>
    </submittedName>
</protein>
<dbReference type="RefSeq" id="WP_211976389.1">
    <property type="nucleotide sequence ID" value="NZ_CBFHAM010000061.1"/>
</dbReference>
<organism evidence="2 3">
    <name type="scientific">Chitinophaga hostae</name>
    <dbReference type="NCBI Taxonomy" id="2831022"/>
    <lineage>
        <taxon>Bacteria</taxon>
        <taxon>Pseudomonadati</taxon>
        <taxon>Bacteroidota</taxon>
        <taxon>Chitinophagia</taxon>
        <taxon>Chitinophagales</taxon>
        <taxon>Chitinophagaceae</taxon>
        <taxon>Chitinophaga</taxon>
    </lineage>
</organism>
<reference evidence="2 3" key="1">
    <citation type="submission" date="2021-04" db="EMBL/GenBank/DDBJ databases">
        <title>Chitinophaga sp. nov., isolated from the rhizosphere soil.</title>
        <authorList>
            <person name="He S."/>
        </authorList>
    </citation>
    <scope>NUCLEOTIDE SEQUENCE [LARGE SCALE GENOMIC DNA]</scope>
    <source>
        <strain evidence="2 3">2R12</strain>
    </source>
</reference>
<gene>
    <name evidence="2" type="ORF">KE626_28200</name>
</gene>
<keyword evidence="3" id="KW-1185">Reference proteome</keyword>
<dbReference type="Pfam" id="PF03432">
    <property type="entry name" value="Relaxase"/>
    <property type="match status" value="1"/>
</dbReference>
<evidence type="ECO:0000259" key="1">
    <source>
        <dbReference type="Pfam" id="PF03432"/>
    </source>
</evidence>